<organism evidence="2 3">
    <name type="scientific">Ectocarpus siliculosus</name>
    <name type="common">Brown alga</name>
    <name type="synonym">Conferva siliculosa</name>
    <dbReference type="NCBI Taxonomy" id="2880"/>
    <lineage>
        <taxon>Eukaryota</taxon>
        <taxon>Sar</taxon>
        <taxon>Stramenopiles</taxon>
        <taxon>Ochrophyta</taxon>
        <taxon>PX clade</taxon>
        <taxon>Phaeophyceae</taxon>
        <taxon>Ectocarpales</taxon>
        <taxon>Ectocarpaceae</taxon>
        <taxon>Ectocarpus</taxon>
    </lineage>
</organism>
<dbReference type="OrthoDB" id="10629529at2759"/>
<evidence type="ECO:0000313" key="3">
    <source>
        <dbReference type="Proteomes" id="UP000002630"/>
    </source>
</evidence>
<dbReference type="AlphaFoldDB" id="D8LHN0"/>
<dbReference type="PANTHER" id="PTHR12832:SF11">
    <property type="entry name" value="LD23868P"/>
    <property type="match status" value="1"/>
</dbReference>
<name>D8LHN0_ECTSI</name>
<reference evidence="2 3" key="1">
    <citation type="journal article" date="2010" name="Nature">
        <title>The Ectocarpus genome and the independent evolution of multicellularity in brown algae.</title>
        <authorList>
            <person name="Cock J.M."/>
            <person name="Sterck L."/>
            <person name="Rouze P."/>
            <person name="Scornet D."/>
            <person name="Allen A.E."/>
            <person name="Amoutzias G."/>
            <person name="Anthouard V."/>
            <person name="Artiguenave F."/>
            <person name="Aury J.M."/>
            <person name="Badger J.H."/>
            <person name="Beszteri B."/>
            <person name="Billiau K."/>
            <person name="Bonnet E."/>
            <person name="Bothwell J.H."/>
            <person name="Bowler C."/>
            <person name="Boyen C."/>
            <person name="Brownlee C."/>
            <person name="Carrano C.J."/>
            <person name="Charrier B."/>
            <person name="Cho G.Y."/>
            <person name="Coelho S.M."/>
            <person name="Collen J."/>
            <person name="Corre E."/>
            <person name="Da Silva C."/>
            <person name="Delage L."/>
            <person name="Delaroque N."/>
            <person name="Dittami S.M."/>
            <person name="Doulbeau S."/>
            <person name="Elias M."/>
            <person name="Farnham G."/>
            <person name="Gachon C.M."/>
            <person name="Gschloessl B."/>
            <person name="Heesch S."/>
            <person name="Jabbari K."/>
            <person name="Jubin C."/>
            <person name="Kawai H."/>
            <person name="Kimura K."/>
            <person name="Kloareg B."/>
            <person name="Kupper F.C."/>
            <person name="Lang D."/>
            <person name="Le Bail A."/>
            <person name="Leblanc C."/>
            <person name="Lerouge P."/>
            <person name="Lohr M."/>
            <person name="Lopez P.J."/>
            <person name="Martens C."/>
            <person name="Maumus F."/>
            <person name="Michel G."/>
            <person name="Miranda-Saavedra D."/>
            <person name="Morales J."/>
            <person name="Moreau H."/>
            <person name="Motomura T."/>
            <person name="Nagasato C."/>
            <person name="Napoli C.A."/>
            <person name="Nelson D.R."/>
            <person name="Nyvall-Collen P."/>
            <person name="Peters A.F."/>
            <person name="Pommier C."/>
            <person name="Potin P."/>
            <person name="Poulain J."/>
            <person name="Quesneville H."/>
            <person name="Read B."/>
            <person name="Rensing S.A."/>
            <person name="Ritter A."/>
            <person name="Rousvoal S."/>
            <person name="Samanta M."/>
            <person name="Samson G."/>
            <person name="Schroeder D.C."/>
            <person name="Segurens B."/>
            <person name="Strittmatter M."/>
            <person name="Tonon T."/>
            <person name="Tregear J.W."/>
            <person name="Valentin K."/>
            <person name="von Dassow P."/>
            <person name="Yamagishi T."/>
            <person name="Van de Peer Y."/>
            <person name="Wincker P."/>
        </authorList>
    </citation>
    <scope>NUCLEOTIDE SEQUENCE [LARGE SCALE GENOMIC DNA]</scope>
    <source>
        <strain evidence="3">Ec32 / CCAP1310/4</strain>
    </source>
</reference>
<sequence length="208" mass="22871">MLEGVAVPETLMLDRYRLVVIAAAAEQAAYTASLVAFARQTLGAVRIPLARADEERVRDALMVLFETEDVTSADICAQVAEMTRVVAVNAGKVLPANQLSVLSARSRNVLTTGDCPVYKIFLRRTLGLLRDTLVEGGMSEERFVEALRKAGLLDYKDFLLQRVVRPLVVIERHNEAVFATFYNEIIPLALKTTTPQAMGAHARALNVD</sequence>
<proteinExistence type="inferred from homology"/>
<dbReference type="InParanoid" id="D8LHN0"/>
<dbReference type="GO" id="GO:0007165">
    <property type="term" value="P:signal transduction"/>
    <property type="evidence" value="ECO:0007669"/>
    <property type="project" value="TreeGrafter"/>
</dbReference>
<gene>
    <name evidence="2" type="ORF">Esi_0197_0039</name>
</gene>
<dbReference type="EMBL" id="FN648372">
    <property type="protein sequence ID" value="CBN79312.1"/>
    <property type="molecule type" value="Genomic_DNA"/>
</dbReference>
<evidence type="ECO:0000256" key="1">
    <source>
        <dbReference type="ARBA" id="ARBA00010954"/>
    </source>
</evidence>
<protein>
    <submittedName>
        <fullName evidence="2">Uncharacterized protein</fullName>
    </submittedName>
</protein>
<comment type="similarity">
    <text evidence="1">Belongs to the TCP11 family.</text>
</comment>
<accession>D8LHN0</accession>
<evidence type="ECO:0000313" key="2">
    <source>
        <dbReference type="EMBL" id="CBN79312.1"/>
    </source>
</evidence>
<dbReference type="Pfam" id="PF05794">
    <property type="entry name" value="Tcp11"/>
    <property type="match status" value="1"/>
</dbReference>
<dbReference type="PANTHER" id="PTHR12832">
    <property type="entry name" value="TESTIS-SPECIFIC PROTEIN PBS13 T-COMPLEX 11"/>
    <property type="match status" value="1"/>
</dbReference>
<dbReference type="InterPro" id="IPR008862">
    <property type="entry name" value="Tcp11"/>
</dbReference>
<keyword evidence="3" id="KW-1185">Reference proteome</keyword>
<dbReference type="Proteomes" id="UP000002630">
    <property type="component" value="Linkage Group LG27"/>
</dbReference>
<dbReference type="EMBL" id="FN649752">
    <property type="protein sequence ID" value="CBN79312.1"/>
    <property type="molecule type" value="Genomic_DNA"/>
</dbReference>